<evidence type="ECO:0000313" key="1">
    <source>
        <dbReference type="EMBL" id="TBT94906.1"/>
    </source>
</evidence>
<protein>
    <submittedName>
        <fullName evidence="1">Uncharacterized protein</fullName>
    </submittedName>
</protein>
<proteinExistence type="predicted"/>
<gene>
    <name evidence="1" type="ORF">ET996_07775</name>
</gene>
<reference evidence="1 2" key="1">
    <citation type="submission" date="2019-01" db="EMBL/GenBank/DDBJ databases">
        <title>Lactibacter flavus gen. nov., sp. nov., a novel bacterium of the family Propionibacteriaceae isolated from raw milk and dairy products.</title>
        <authorList>
            <person name="Huptas C."/>
            <person name="Wenning M."/>
            <person name="Breitenwieser F."/>
            <person name="Doll E."/>
            <person name="Von Neubeck M."/>
            <person name="Busse H.-J."/>
            <person name="Scherer S."/>
        </authorList>
    </citation>
    <scope>NUCLEOTIDE SEQUENCE [LARGE SCALE GENOMIC DNA]</scope>
    <source>
        <strain evidence="1 2">DSM 22130</strain>
    </source>
</reference>
<dbReference type="Proteomes" id="UP000291933">
    <property type="component" value="Unassembled WGS sequence"/>
</dbReference>
<sequence>MPSSPRDGTTALVASVKASAMSKLARGRCPVAPITLRDRPFEFLDAVAATTRQRTAFKAARPARSA</sequence>
<evidence type="ECO:0000313" key="2">
    <source>
        <dbReference type="Proteomes" id="UP000291933"/>
    </source>
</evidence>
<dbReference type="RefSeq" id="WP_131171995.1">
    <property type="nucleotide sequence ID" value="NZ_FXTL01000007.1"/>
</dbReference>
<accession>A0A4Q9KKA2</accession>
<organism evidence="1 2">
    <name type="scientific">Propioniciclava tarda</name>
    <dbReference type="NCBI Taxonomy" id="433330"/>
    <lineage>
        <taxon>Bacteria</taxon>
        <taxon>Bacillati</taxon>
        <taxon>Actinomycetota</taxon>
        <taxon>Actinomycetes</taxon>
        <taxon>Propionibacteriales</taxon>
        <taxon>Propionibacteriaceae</taxon>
        <taxon>Propioniciclava</taxon>
    </lineage>
</organism>
<name>A0A4Q9KKA2_PROTD</name>
<comment type="caution">
    <text evidence="1">The sequence shown here is derived from an EMBL/GenBank/DDBJ whole genome shotgun (WGS) entry which is preliminary data.</text>
</comment>
<keyword evidence="2" id="KW-1185">Reference proteome</keyword>
<dbReference type="EMBL" id="SDMR01000008">
    <property type="protein sequence ID" value="TBT94906.1"/>
    <property type="molecule type" value="Genomic_DNA"/>
</dbReference>
<dbReference type="AlphaFoldDB" id="A0A4Q9KKA2"/>